<evidence type="ECO:0000313" key="2">
    <source>
        <dbReference type="EMBL" id="GIT94385.1"/>
    </source>
</evidence>
<comment type="caution">
    <text evidence="2">The sequence shown here is derived from an EMBL/GenBank/DDBJ whole genome shotgun (WGS) entry which is preliminary data.</text>
</comment>
<keyword evidence="3" id="KW-1185">Reference proteome</keyword>
<evidence type="ECO:0000313" key="3">
    <source>
        <dbReference type="Proteomes" id="UP000786693"/>
    </source>
</evidence>
<dbReference type="EMBL" id="BPFH01000002">
    <property type="protein sequence ID" value="GIT94385.1"/>
    <property type="molecule type" value="Genomic_DNA"/>
</dbReference>
<reference evidence="2 3" key="1">
    <citation type="submission" date="2021-05" db="EMBL/GenBank/DDBJ databases">
        <title>Bacteria Genome sequencing.</title>
        <authorList>
            <person name="Takabe Y."/>
            <person name="Nakajima Y."/>
            <person name="Suzuki S."/>
            <person name="Shiozaki T."/>
        </authorList>
    </citation>
    <scope>NUCLEOTIDE SEQUENCE [LARGE SCALE GENOMIC DNA]</scope>
    <source>
        <strain evidence="2 3">AI_62</strain>
    </source>
</reference>
<sequence length="112" mass="12613">MDALGKRRPDEARRHNGVKQRRLERAEQRGRYPIYRLSSLGTTRVANEQGKTPQNMKSNNNALSAHFAADPHFNRDSKDRTRDTVSHLSAVVLATREAGPATLLNDPFPAKH</sequence>
<dbReference type="Proteomes" id="UP000786693">
    <property type="component" value="Unassembled WGS sequence"/>
</dbReference>
<evidence type="ECO:0000256" key="1">
    <source>
        <dbReference type="SAM" id="MobiDB-lite"/>
    </source>
</evidence>
<name>A0ABQ4NIZ1_9RHOB</name>
<gene>
    <name evidence="2" type="ORF">JANAI62_10080</name>
</gene>
<proteinExistence type="predicted"/>
<feature type="compositionally biased region" description="Basic and acidic residues" evidence="1">
    <location>
        <begin position="1"/>
        <end position="14"/>
    </location>
</feature>
<feature type="region of interest" description="Disordered" evidence="1">
    <location>
        <begin position="1"/>
        <end position="30"/>
    </location>
</feature>
<organism evidence="2 3">
    <name type="scientific">Jannaschia pagri</name>
    <dbReference type="NCBI Taxonomy" id="2829797"/>
    <lineage>
        <taxon>Bacteria</taxon>
        <taxon>Pseudomonadati</taxon>
        <taxon>Pseudomonadota</taxon>
        <taxon>Alphaproteobacteria</taxon>
        <taxon>Rhodobacterales</taxon>
        <taxon>Roseobacteraceae</taxon>
        <taxon>Jannaschia</taxon>
    </lineage>
</organism>
<feature type="compositionally biased region" description="Basic and acidic residues" evidence="1">
    <location>
        <begin position="21"/>
        <end position="30"/>
    </location>
</feature>
<protein>
    <submittedName>
        <fullName evidence="2">Uncharacterized protein</fullName>
    </submittedName>
</protein>
<accession>A0ABQ4NIZ1</accession>